<name>A0ABT5DRZ4_9BACT</name>
<sequence>MSLPATRETAKNLTGTFYEVILCEDDQTSHCSHPVTNLQRTESTSMSATPKKKSAKSAAKKVPATAKAKSAKKVPATAKVKSTKSAAKKVPATAKAKSAAPAKPKPARPGKASAAAQTLTVEALLDRSRKAAGSVERLRESAAIEEAARRCVAAGRPELAASLAQGLRADLRAPTLAIAAAAGAGSVDAALDAFVKSAAKDPRGRPLWAANAVEALALVGAGGRGAALEQLVDAVIDEAFAGEPEWGESDRFTALVPLLRAQVANGAAKSVRRTLDRWLREDPESLGEVLQYADSLLWIAVDDPKTTLALINAIEAGYRHIALKRGDGVRACATWAREHLDTLVALESDAAIPLGRHLLAAGRDAEARHVLAPRAEEEPLASELVERHLLLGEIEAAKRLARDPELWPESDKFTLYRIRLGVETVAQARERLRQLNPRTGGSVMAQVGALSDLAGLALERGEHAELDPILAAIEGLLASKKRTQYDVGIEASMRSQLADLRLRIVAAQGDRSAVAAALEADLADLPRIQAYAKDTYGKNAVTSSLVHRAMRHGQPELALKAARKVTPADRHTVARQVAAAFLPADPGGALAALDALAGDKADSMLLARPPDGTGAGVQLLPSIWSAVLSQATGQGAA</sequence>
<evidence type="ECO:0000313" key="3">
    <source>
        <dbReference type="Proteomes" id="UP001221686"/>
    </source>
</evidence>
<feature type="region of interest" description="Disordered" evidence="1">
    <location>
        <begin position="29"/>
        <end position="115"/>
    </location>
</feature>
<feature type="compositionally biased region" description="Polar residues" evidence="1">
    <location>
        <begin position="29"/>
        <end position="46"/>
    </location>
</feature>
<comment type="caution">
    <text evidence="2">The sequence shown here is derived from an EMBL/GenBank/DDBJ whole genome shotgun (WGS) entry which is preliminary data.</text>
</comment>
<keyword evidence="3" id="KW-1185">Reference proteome</keyword>
<feature type="compositionally biased region" description="Basic residues" evidence="1">
    <location>
        <begin position="50"/>
        <end position="59"/>
    </location>
</feature>
<dbReference type="EMBL" id="JAQNDL010000001">
    <property type="protein sequence ID" value="MDC0716429.1"/>
    <property type="molecule type" value="Genomic_DNA"/>
</dbReference>
<organism evidence="2 3">
    <name type="scientific">Nannocystis bainbridge</name>
    <dbReference type="NCBI Taxonomy" id="2995303"/>
    <lineage>
        <taxon>Bacteria</taxon>
        <taxon>Pseudomonadati</taxon>
        <taxon>Myxococcota</taxon>
        <taxon>Polyangia</taxon>
        <taxon>Nannocystales</taxon>
        <taxon>Nannocystaceae</taxon>
        <taxon>Nannocystis</taxon>
    </lineage>
</organism>
<dbReference type="Proteomes" id="UP001221686">
    <property type="component" value="Unassembled WGS sequence"/>
</dbReference>
<accession>A0ABT5DRZ4</accession>
<dbReference type="RefSeq" id="WP_272084891.1">
    <property type="nucleotide sequence ID" value="NZ_JAQNDL010000001.1"/>
</dbReference>
<evidence type="ECO:0008006" key="4">
    <source>
        <dbReference type="Google" id="ProtNLM"/>
    </source>
</evidence>
<gene>
    <name evidence="2" type="ORF">POL25_05980</name>
</gene>
<evidence type="ECO:0000256" key="1">
    <source>
        <dbReference type="SAM" id="MobiDB-lite"/>
    </source>
</evidence>
<reference evidence="2 3" key="1">
    <citation type="submission" date="2022-11" db="EMBL/GenBank/DDBJ databases">
        <title>Minimal conservation of predation-associated metabolite biosynthetic gene clusters underscores biosynthetic potential of Myxococcota including descriptions for ten novel species: Archangium lansinium sp. nov., Myxococcus landrumus sp. nov., Nannocystis bai.</title>
        <authorList>
            <person name="Ahearne A."/>
            <person name="Stevens C."/>
            <person name="Dowd S."/>
        </authorList>
    </citation>
    <scope>NUCLEOTIDE SEQUENCE [LARGE SCALE GENOMIC DNA]</scope>
    <source>
        <strain evidence="2 3">BB15-2</strain>
    </source>
</reference>
<evidence type="ECO:0000313" key="2">
    <source>
        <dbReference type="EMBL" id="MDC0716429.1"/>
    </source>
</evidence>
<protein>
    <recommendedName>
        <fullName evidence="4">HEAT repeat domain-containing protein</fullName>
    </recommendedName>
</protein>
<feature type="compositionally biased region" description="Low complexity" evidence="1">
    <location>
        <begin position="60"/>
        <end position="102"/>
    </location>
</feature>
<proteinExistence type="predicted"/>